<feature type="region of interest" description="Disordered" evidence="1">
    <location>
        <begin position="652"/>
        <end position="680"/>
    </location>
</feature>
<feature type="compositionally biased region" description="Basic and acidic residues" evidence="1">
    <location>
        <begin position="788"/>
        <end position="797"/>
    </location>
</feature>
<evidence type="ECO:0000313" key="3">
    <source>
        <dbReference type="Proteomes" id="UP000053257"/>
    </source>
</evidence>
<feature type="compositionally biased region" description="Low complexity" evidence="1">
    <location>
        <begin position="798"/>
        <end position="812"/>
    </location>
</feature>
<feature type="region of interest" description="Disordered" evidence="1">
    <location>
        <begin position="301"/>
        <end position="446"/>
    </location>
</feature>
<dbReference type="EMBL" id="KN840480">
    <property type="protein sequence ID" value="KIP08383.1"/>
    <property type="molecule type" value="Genomic_DNA"/>
</dbReference>
<feature type="compositionally biased region" description="Pro residues" evidence="1">
    <location>
        <begin position="131"/>
        <end position="144"/>
    </location>
</feature>
<feature type="region of interest" description="Disordered" evidence="1">
    <location>
        <begin position="474"/>
        <end position="504"/>
    </location>
</feature>
<feature type="region of interest" description="Disordered" evidence="1">
    <location>
        <begin position="710"/>
        <end position="756"/>
    </location>
</feature>
<name>A0A0C3PNJ4_PHLG1</name>
<dbReference type="AlphaFoldDB" id="A0A0C3PNJ4"/>
<dbReference type="OrthoDB" id="2804781at2759"/>
<feature type="region of interest" description="Disordered" evidence="1">
    <location>
        <begin position="519"/>
        <end position="551"/>
    </location>
</feature>
<feature type="region of interest" description="Disordered" evidence="1">
    <location>
        <begin position="771"/>
        <end position="860"/>
    </location>
</feature>
<dbReference type="Proteomes" id="UP000053257">
    <property type="component" value="Unassembled WGS sequence"/>
</dbReference>
<feature type="compositionally biased region" description="Low complexity" evidence="1">
    <location>
        <begin position="738"/>
        <end position="752"/>
    </location>
</feature>
<feature type="compositionally biased region" description="Polar residues" evidence="1">
    <location>
        <begin position="301"/>
        <end position="312"/>
    </location>
</feature>
<evidence type="ECO:0000313" key="2">
    <source>
        <dbReference type="EMBL" id="KIP08383.1"/>
    </source>
</evidence>
<evidence type="ECO:0000256" key="1">
    <source>
        <dbReference type="SAM" id="MobiDB-lite"/>
    </source>
</evidence>
<feature type="compositionally biased region" description="Polar residues" evidence="1">
    <location>
        <begin position="474"/>
        <end position="486"/>
    </location>
</feature>
<feature type="compositionally biased region" description="Low complexity" evidence="1">
    <location>
        <begin position="153"/>
        <end position="163"/>
    </location>
</feature>
<reference evidence="2 3" key="1">
    <citation type="journal article" date="2014" name="PLoS Genet.">
        <title>Analysis of the Phlebiopsis gigantea genome, transcriptome and secretome provides insight into its pioneer colonization strategies of wood.</title>
        <authorList>
            <person name="Hori C."/>
            <person name="Ishida T."/>
            <person name="Igarashi K."/>
            <person name="Samejima M."/>
            <person name="Suzuki H."/>
            <person name="Master E."/>
            <person name="Ferreira P."/>
            <person name="Ruiz-Duenas F.J."/>
            <person name="Held B."/>
            <person name="Canessa P."/>
            <person name="Larrondo L.F."/>
            <person name="Schmoll M."/>
            <person name="Druzhinina I.S."/>
            <person name="Kubicek C.P."/>
            <person name="Gaskell J.A."/>
            <person name="Kersten P."/>
            <person name="St John F."/>
            <person name="Glasner J."/>
            <person name="Sabat G."/>
            <person name="Splinter BonDurant S."/>
            <person name="Syed K."/>
            <person name="Yadav J."/>
            <person name="Mgbeahuruike A.C."/>
            <person name="Kovalchuk A."/>
            <person name="Asiegbu F.O."/>
            <person name="Lackner G."/>
            <person name="Hoffmeister D."/>
            <person name="Rencoret J."/>
            <person name="Gutierrez A."/>
            <person name="Sun H."/>
            <person name="Lindquist E."/>
            <person name="Barry K."/>
            <person name="Riley R."/>
            <person name="Grigoriev I.V."/>
            <person name="Henrissat B."/>
            <person name="Kues U."/>
            <person name="Berka R.M."/>
            <person name="Martinez A.T."/>
            <person name="Covert S.F."/>
            <person name="Blanchette R.A."/>
            <person name="Cullen D."/>
        </authorList>
    </citation>
    <scope>NUCLEOTIDE SEQUENCE [LARGE SCALE GENOMIC DNA]</scope>
    <source>
        <strain evidence="2 3">11061_1 CR5-6</strain>
    </source>
</reference>
<feature type="compositionally biased region" description="Basic and acidic residues" evidence="1">
    <location>
        <begin position="372"/>
        <end position="382"/>
    </location>
</feature>
<feature type="region of interest" description="Disordered" evidence="1">
    <location>
        <begin position="100"/>
        <end position="166"/>
    </location>
</feature>
<keyword evidence="3" id="KW-1185">Reference proteome</keyword>
<accession>A0A0C3PNJ4</accession>
<organism evidence="2 3">
    <name type="scientific">Phlebiopsis gigantea (strain 11061_1 CR5-6)</name>
    <name type="common">White-rot fungus</name>
    <name type="synonym">Peniophora gigantea</name>
    <dbReference type="NCBI Taxonomy" id="745531"/>
    <lineage>
        <taxon>Eukaryota</taxon>
        <taxon>Fungi</taxon>
        <taxon>Dikarya</taxon>
        <taxon>Basidiomycota</taxon>
        <taxon>Agaricomycotina</taxon>
        <taxon>Agaricomycetes</taxon>
        <taxon>Polyporales</taxon>
        <taxon>Phanerochaetaceae</taxon>
        <taxon>Phlebiopsis</taxon>
    </lineage>
</organism>
<gene>
    <name evidence="2" type="ORF">PHLGIDRAFT_127011</name>
</gene>
<feature type="compositionally biased region" description="Low complexity" evidence="1">
    <location>
        <begin position="537"/>
        <end position="550"/>
    </location>
</feature>
<dbReference type="HOGENOM" id="CLU_324935_0_0_1"/>
<feature type="compositionally biased region" description="Low complexity" evidence="1">
    <location>
        <begin position="776"/>
        <end position="787"/>
    </location>
</feature>
<proteinExistence type="predicted"/>
<protein>
    <submittedName>
        <fullName evidence="2">Uncharacterized protein</fullName>
    </submittedName>
</protein>
<sequence>MPYLGTWVLDKLTSTVTQSQPQLASPHLPAWLPSQHGASSQYGVPSSPLQPNNVIRIQPSTFSLRDQAVEKFEAGLQKQGSLSSTGKMTPPVHAGMIRSRAPVQSSMEQRGPPSGAHDRFTPNTPAFYPSPTSPSTPTIPPTPPMSQESWHHSPPSKYSYPSYTGDRNIYSSQAHNPYLRQRSVTSPSIPPHSPVRLSPVALPIGKKVPKWREAYSDVAQSQVYTTTSYTLSTKIPFSRSPSPGPPRYRRISTPMGPRPMGSHAYSNGLGIGMPKTADTSGEGFAPSSYLHYIAMHRQYSQTGSDWQGTVRSSLDPDGADGDYSRADELSLVGRSRRGASDESDGVPGSMWEGDGEGRGYESGSEEDGGEDVECRSSSEDGSHGAPEPRALFIPSAPWPDPHAADLAAPPLDEPFELHQPSSVESGERSAFDSDTEDEDESAPLGRRFSTLRKALLKSSMSVPSLKARLSVFSTTASSSLDTSPESVASLRARQVTNSSSPGRNPYVLKIATDMVLDPIPPSPADMESPELPAGANATHSPATPATPASPQVRQTKSFIFEVNKTPLFFETPPPLPGSSSHGPPNLPLPVPPLSLMSLSTPSLPLRPRISHTGRRGSFVEKWRMDVEGGGDRLTMVDPNMSMARLEESLMKLESHAPRTSSETDPSSPPAPPETLHEIRPSMDSASVYSTGKTGEGECGVVVLSVEPTRLEVSPPQTPSFSLRKQPPPTPPKDRSIAPVQTTPRRGQPRRQPSLALLPLFDFETRRDQRSLDLHVPPLRSSSLISPRASDESPDHPRSLSADAQSSISQAQSMPVPGKLGSPVRRRPTLDDGTPRETYYSVETAPPGVASFMNFSPPQKPASRMRRLWNRVDSRVAGVGKGLRGSLLP</sequence>